<evidence type="ECO:0000313" key="2">
    <source>
        <dbReference type="Proteomes" id="UP001408356"/>
    </source>
</evidence>
<dbReference type="Proteomes" id="UP001408356">
    <property type="component" value="Unassembled WGS sequence"/>
</dbReference>
<dbReference type="EMBL" id="JARVKF010000299">
    <property type="protein sequence ID" value="KAK9419665.1"/>
    <property type="molecule type" value="Genomic_DNA"/>
</dbReference>
<evidence type="ECO:0000313" key="1">
    <source>
        <dbReference type="EMBL" id="KAK9419665.1"/>
    </source>
</evidence>
<proteinExistence type="predicted"/>
<accession>A0ABR2UYA9</accession>
<gene>
    <name evidence="1" type="ORF">SUNI508_07151</name>
</gene>
<organism evidence="1 2">
    <name type="scientific">Seiridium unicorne</name>
    <dbReference type="NCBI Taxonomy" id="138068"/>
    <lineage>
        <taxon>Eukaryota</taxon>
        <taxon>Fungi</taxon>
        <taxon>Dikarya</taxon>
        <taxon>Ascomycota</taxon>
        <taxon>Pezizomycotina</taxon>
        <taxon>Sordariomycetes</taxon>
        <taxon>Xylariomycetidae</taxon>
        <taxon>Amphisphaeriales</taxon>
        <taxon>Sporocadaceae</taxon>
        <taxon>Seiridium</taxon>
    </lineage>
</organism>
<protein>
    <submittedName>
        <fullName evidence="1">Uncharacterized protein</fullName>
    </submittedName>
</protein>
<sequence length="293" mass="33287">MPTPIKIPSTPKLGKMKPLTVDDINRYIDPYGRIAVVSNDDEIVLSPISQWDLSQKRMWPPPPHQAYCEKHFLQECLVYYSLEMKKLKQEELRIDEWAAGLKKSTQKVNTTPTRVQPRRGAKETAVAKVAPAQMEPKELRKARSKLEALRGEKELQLPWSFFSARVHAEIAQVSSSLYAHRQNKLGLSKSRKMKTGVIDQLDEPKKSFRHERCPFERGVGVDCRYCQHRPTDLGGKEAEATRIAPVAPMHIIDADNVEKEQVAGFGGLKFAVDICGDEVKIILLDMPVYELEE</sequence>
<comment type="caution">
    <text evidence="1">The sequence shown here is derived from an EMBL/GenBank/DDBJ whole genome shotgun (WGS) entry which is preliminary data.</text>
</comment>
<name>A0ABR2UYA9_9PEZI</name>
<reference evidence="1 2" key="1">
    <citation type="journal article" date="2024" name="J. Plant Pathol.">
        <title>Sequence and assembly of the genome of Seiridium unicorne, isolate CBS 538.82, causal agent of cypress canker disease.</title>
        <authorList>
            <person name="Scali E."/>
            <person name="Rocca G.D."/>
            <person name="Danti R."/>
            <person name="Garbelotto M."/>
            <person name="Barberini S."/>
            <person name="Baroncelli R."/>
            <person name="Emiliani G."/>
        </authorList>
    </citation>
    <scope>NUCLEOTIDE SEQUENCE [LARGE SCALE GENOMIC DNA]</scope>
    <source>
        <strain evidence="1 2">BM-138-508</strain>
    </source>
</reference>
<keyword evidence="2" id="KW-1185">Reference proteome</keyword>